<name>A0ABQ5R845_9ACTN</name>
<dbReference type="RefSeq" id="WP_281904141.1">
    <property type="nucleotide sequence ID" value="NZ_BSDI01000064.1"/>
</dbReference>
<proteinExistence type="predicted"/>
<sequence>MSTQVVHPQRLAWDAARVVVRALGSVEVLKWLHGQMAARLGPAQAQALVASRDRLWGNPRPDAPHVEAGIWRARLADLVAADGSLATPISEITAEGAVRLAHATDVMVHGELALIDGPRVIDLDVHRP</sequence>
<organism evidence="1 2">
    <name type="scientific">Phytohabitans aurantiacus</name>
    <dbReference type="NCBI Taxonomy" id="3016789"/>
    <lineage>
        <taxon>Bacteria</taxon>
        <taxon>Bacillati</taxon>
        <taxon>Actinomycetota</taxon>
        <taxon>Actinomycetes</taxon>
        <taxon>Micromonosporales</taxon>
        <taxon>Micromonosporaceae</taxon>
    </lineage>
</organism>
<evidence type="ECO:0000313" key="1">
    <source>
        <dbReference type="EMBL" id="GLI02563.1"/>
    </source>
</evidence>
<accession>A0ABQ5R845</accession>
<gene>
    <name evidence="1" type="ORF">Pa4123_78410</name>
</gene>
<comment type="caution">
    <text evidence="1">The sequence shown here is derived from an EMBL/GenBank/DDBJ whole genome shotgun (WGS) entry which is preliminary data.</text>
</comment>
<dbReference type="Proteomes" id="UP001144280">
    <property type="component" value="Unassembled WGS sequence"/>
</dbReference>
<evidence type="ECO:0000313" key="2">
    <source>
        <dbReference type="Proteomes" id="UP001144280"/>
    </source>
</evidence>
<dbReference type="EMBL" id="BSDI01000064">
    <property type="protein sequence ID" value="GLI02563.1"/>
    <property type="molecule type" value="Genomic_DNA"/>
</dbReference>
<reference evidence="1" key="1">
    <citation type="submission" date="2022-12" db="EMBL/GenBank/DDBJ databases">
        <title>New Phytohabitans aurantiacus sp. RD004123 nov., an actinomycete isolated from soil.</title>
        <authorList>
            <person name="Triningsih D.W."/>
            <person name="Harunari E."/>
            <person name="Igarashi Y."/>
        </authorList>
    </citation>
    <scope>NUCLEOTIDE SEQUENCE</scope>
    <source>
        <strain evidence="1">RD004123</strain>
    </source>
</reference>
<protein>
    <submittedName>
        <fullName evidence="1">Uncharacterized protein</fullName>
    </submittedName>
</protein>
<keyword evidence="2" id="KW-1185">Reference proteome</keyword>